<proteinExistence type="predicted"/>
<dbReference type="AlphaFoldDB" id="A0A0T9KX31"/>
<reference evidence="2 3" key="1">
    <citation type="submission" date="2015-03" db="EMBL/GenBank/DDBJ databases">
        <authorList>
            <person name="Murphy D."/>
        </authorList>
    </citation>
    <scope>NUCLEOTIDE SEQUENCE [LARGE SCALE GENOMIC DNA]</scope>
    <source>
        <strain evidence="2 3">FCF326</strain>
    </source>
</reference>
<dbReference type="Proteomes" id="UP000045824">
    <property type="component" value="Unassembled WGS sequence"/>
</dbReference>
<feature type="region of interest" description="Disordered" evidence="1">
    <location>
        <begin position="42"/>
        <end position="74"/>
    </location>
</feature>
<evidence type="ECO:0000313" key="2">
    <source>
        <dbReference type="EMBL" id="CNE37638.1"/>
    </source>
</evidence>
<organism evidence="2 3">
    <name type="scientific">Yersinia kristensenii</name>
    <dbReference type="NCBI Taxonomy" id="28152"/>
    <lineage>
        <taxon>Bacteria</taxon>
        <taxon>Pseudomonadati</taxon>
        <taxon>Pseudomonadota</taxon>
        <taxon>Gammaproteobacteria</taxon>
        <taxon>Enterobacterales</taxon>
        <taxon>Yersiniaceae</taxon>
        <taxon>Yersinia</taxon>
    </lineage>
</organism>
<dbReference type="EMBL" id="CPYI01000003">
    <property type="protein sequence ID" value="CNE37638.1"/>
    <property type="molecule type" value="Genomic_DNA"/>
</dbReference>
<gene>
    <name evidence="2" type="ORF">ERS008491_01118</name>
</gene>
<evidence type="ECO:0000256" key="1">
    <source>
        <dbReference type="SAM" id="MobiDB-lite"/>
    </source>
</evidence>
<name>A0A0T9KX31_YERKR</name>
<evidence type="ECO:0000313" key="3">
    <source>
        <dbReference type="Proteomes" id="UP000045824"/>
    </source>
</evidence>
<protein>
    <submittedName>
        <fullName evidence="2">Uncharacterized protein</fullName>
    </submittedName>
</protein>
<sequence length="74" mass="8016">MVLILMLKAHLSSRVKSEGRTGGMDAERVVLEQERITAFRQRNDESRAPAKQASDTCASAGDPRGLRACNPFGG</sequence>
<accession>A0A0T9KX31</accession>